<dbReference type="Proteomes" id="UP000268321">
    <property type="component" value="Unassembled WGS sequence"/>
</dbReference>
<keyword evidence="1" id="KW-1133">Transmembrane helix</keyword>
<feature type="transmembrane region" description="Helical" evidence="1">
    <location>
        <begin position="44"/>
        <end position="62"/>
    </location>
</feature>
<reference evidence="3" key="1">
    <citation type="journal article" date="2018" name="Nat. Microbiol.">
        <title>Leveraging single-cell genomics to expand the fungal tree of life.</title>
        <authorList>
            <person name="Ahrendt S.R."/>
            <person name="Quandt C.A."/>
            <person name="Ciobanu D."/>
            <person name="Clum A."/>
            <person name="Salamov A."/>
            <person name="Andreopoulos B."/>
            <person name="Cheng J.F."/>
            <person name="Woyke T."/>
            <person name="Pelin A."/>
            <person name="Henrissat B."/>
            <person name="Reynolds N.K."/>
            <person name="Benny G.L."/>
            <person name="Smith M.E."/>
            <person name="James T.Y."/>
            <person name="Grigoriev I.V."/>
        </authorList>
    </citation>
    <scope>NUCLEOTIDE SEQUENCE [LARGE SCALE GENOMIC DNA]</scope>
    <source>
        <strain evidence="3">Baker2002</strain>
    </source>
</reference>
<dbReference type="AlphaFoldDB" id="A0A4P9Z755"/>
<proteinExistence type="predicted"/>
<name>A0A4P9Z755_9ASCO</name>
<gene>
    <name evidence="2" type="ORF">METBISCDRAFT_29155</name>
</gene>
<feature type="transmembrane region" description="Helical" evidence="1">
    <location>
        <begin position="69"/>
        <end position="89"/>
    </location>
</feature>
<evidence type="ECO:0000313" key="2">
    <source>
        <dbReference type="EMBL" id="RKP28466.1"/>
    </source>
</evidence>
<protein>
    <submittedName>
        <fullName evidence="2">Uncharacterized protein</fullName>
    </submittedName>
</protein>
<organism evidence="2 3">
    <name type="scientific">Metschnikowia bicuspidata</name>
    <dbReference type="NCBI Taxonomy" id="27322"/>
    <lineage>
        <taxon>Eukaryota</taxon>
        <taxon>Fungi</taxon>
        <taxon>Dikarya</taxon>
        <taxon>Ascomycota</taxon>
        <taxon>Saccharomycotina</taxon>
        <taxon>Pichiomycetes</taxon>
        <taxon>Metschnikowiaceae</taxon>
        <taxon>Metschnikowia</taxon>
    </lineage>
</organism>
<dbReference type="EMBL" id="ML004898">
    <property type="protein sequence ID" value="RKP28466.1"/>
    <property type="molecule type" value="Genomic_DNA"/>
</dbReference>
<keyword evidence="1" id="KW-0472">Membrane</keyword>
<keyword evidence="3" id="KW-1185">Reference proteome</keyword>
<evidence type="ECO:0000313" key="3">
    <source>
        <dbReference type="Proteomes" id="UP000268321"/>
    </source>
</evidence>
<dbReference type="OrthoDB" id="1913277at2759"/>
<accession>A0A4P9Z755</accession>
<evidence type="ECO:0000256" key="1">
    <source>
        <dbReference type="SAM" id="Phobius"/>
    </source>
</evidence>
<feature type="transmembrane region" description="Helical" evidence="1">
    <location>
        <begin position="101"/>
        <end position="117"/>
    </location>
</feature>
<keyword evidence="1" id="KW-0812">Transmembrane</keyword>
<sequence length="197" mass="22122">MAEEALASLPDATNKWPTPFVNFSNASAYPKWHPVDTQKKTLQVLRLGIYTTFGAYAWVYVWKRATFKLGLPLKFTAFATVAVGTKGMVTNLREKNDGWNTFWAVAAANFAVLSLGFKKMPVKHKVLSGISGTLLAAGIDHLWWVQSASFVGRDVKYMNANTAQPVENKEQFWDVWKRRPMSQTVEMLGVGRGIYKN</sequence>